<protein>
    <submittedName>
        <fullName evidence="2">Uncharacterized protein</fullName>
    </submittedName>
</protein>
<accession>A0A8S5U255</accession>
<proteinExistence type="predicted"/>
<feature type="region of interest" description="Disordered" evidence="1">
    <location>
        <begin position="156"/>
        <end position="176"/>
    </location>
</feature>
<name>A0A8S5U255_9CAUD</name>
<evidence type="ECO:0000256" key="1">
    <source>
        <dbReference type="SAM" id="MobiDB-lite"/>
    </source>
</evidence>
<feature type="compositionally biased region" description="Basic residues" evidence="1">
    <location>
        <begin position="156"/>
        <end position="172"/>
    </location>
</feature>
<evidence type="ECO:0000313" key="2">
    <source>
        <dbReference type="EMBL" id="DAF88517.1"/>
    </source>
</evidence>
<organism evidence="2">
    <name type="scientific">Siphoviridae sp. ctDCt3</name>
    <dbReference type="NCBI Taxonomy" id="2825385"/>
    <lineage>
        <taxon>Viruses</taxon>
        <taxon>Duplodnaviria</taxon>
        <taxon>Heunggongvirae</taxon>
        <taxon>Uroviricota</taxon>
        <taxon>Caudoviricetes</taxon>
    </lineage>
</organism>
<sequence>MRRRNDERRGFRPARERLQEVRARRIISWLHVPAGFLGHRVRLLHRLGDVARRLRAPHRKRSGRAHWIRFRAPQAPVSCFERGGSRRITGLPGFLFFPYSGNRQGQSLTPSRRALFPQRVWRMRAGRFAPVGDRAVSCTRGKQREAVRFGTVHALRGKKKPTRQRGRSKSYRRKDTTMSAMIPPDIIQDGVAYWKADKVSAYFGGLPPWARSACGDTGARGRGS</sequence>
<reference evidence="2" key="1">
    <citation type="journal article" date="2021" name="Proc. Natl. Acad. Sci. U.S.A.">
        <title>A Catalog of Tens of Thousands of Viruses from Human Metagenomes Reveals Hidden Associations with Chronic Diseases.</title>
        <authorList>
            <person name="Tisza M.J."/>
            <person name="Buck C.B."/>
        </authorList>
    </citation>
    <scope>NUCLEOTIDE SEQUENCE</scope>
    <source>
        <strain evidence="2">CtDCt3</strain>
    </source>
</reference>
<dbReference type="EMBL" id="BK015987">
    <property type="protein sequence ID" value="DAF88517.1"/>
    <property type="molecule type" value="Genomic_DNA"/>
</dbReference>